<sequence>MQTLKLVCNLLKEVRSATLDTCMREFGIKPPATDYPASRTGASGTEFLLNKPLQRDMSELAQTAGSTLSARRLPEKENLVPSVLKKLCSGYRHLDQLLKIAEEGVEVRLLKKPLIRHVRPPNHGAARARINILRKNIRKEQDAWRCLVLDAGLIEQWPELIVSPFGVVDKGNEGASTSGRTIHDLSYPEGETVNDYTGQANITKPDFVHCDAVATDILRVKREHPNTEIEVMAGDVSSAFRNISIHSNSVFLFAGRIEEENVIVIELSAPFGWTRSPGFYEIVGGAISHVHGSQYNAVNPTGFFNYHWLSWVLKQ</sequence>
<proteinExistence type="predicted"/>
<evidence type="ECO:0000313" key="2">
    <source>
        <dbReference type="Proteomes" id="UP000198211"/>
    </source>
</evidence>
<dbReference type="AlphaFoldDB" id="A0A225VKT8"/>
<dbReference type="Proteomes" id="UP000198211">
    <property type="component" value="Unassembled WGS sequence"/>
</dbReference>
<gene>
    <name evidence="1" type="ORF">PHMEG_00021866</name>
</gene>
<evidence type="ECO:0008006" key="3">
    <source>
        <dbReference type="Google" id="ProtNLM"/>
    </source>
</evidence>
<organism evidence="1 2">
    <name type="scientific">Phytophthora megakarya</name>
    <dbReference type="NCBI Taxonomy" id="4795"/>
    <lineage>
        <taxon>Eukaryota</taxon>
        <taxon>Sar</taxon>
        <taxon>Stramenopiles</taxon>
        <taxon>Oomycota</taxon>
        <taxon>Peronosporomycetes</taxon>
        <taxon>Peronosporales</taxon>
        <taxon>Peronosporaceae</taxon>
        <taxon>Phytophthora</taxon>
    </lineage>
</organism>
<dbReference type="EMBL" id="NBNE01004182">
    <property type="protein sequence ID" value="OWZ05952.1"/>
    <property type="molecule type" value="Genomic_DNA"/>
</dbReference>
<reference evidence="2" key="1">
    <citation type="submission" date="2017-03" db="EMBL/GenBank/DDBJ databases">
        <title>Phytopthora megakarya and P. palmivora, two closely related causual agents of cacao black pod achieved similar genome size and gene model numbers by different mechanisms.</title>
        <authorList>
            <person name="Ali S."/>
            <person name="Shao J."/>
            <person name="Larry D.J."/>
            <person name="Kronmiller B."/>
            <person name="Shen D."/>
            <person name="Strem M.D."/>
            <person name="Melnick R.L."/>
            <person name="Guiltinan M.J."/>
            <person name="Tyler B.M."/>
            <person name="Meinhardt L.W."/>
            <person name="Bailey B.A."/>
        </authorList>
    </citation>
    <scope>NUCLEOTIDE SEQUENCE [LARGE SCALE GENOMIC DNA]</scope>
    <source>
        <strain evidence="2">zdho120</strain>
    </source>
</reference>
<accession>A0A225VKT8</accession>
<keyword evidence="2" id="KW-1185">Reference proteome</keyword>
<comment type="caution">
    <text evidence="1">The sequence shown here is derived from an EMBL/GenBank/DDBJ whole genome shotgun (WGS) entry which is preliminary data.</text>
</comment>
<name>A0A225VKT8_9STRA</name>
<dbReference type="OrthoDB" id="122637at2759"/>
<evidence type="ECO:0000313" key="1">
    <source>
        <dbReference type="EMBL" id="OWZ05952.1"/>
    </source>
</evidence>
<protein>
    <recommendedName>
        <fullName evidence="3">Secreted protein</fullName>
    </recommendedName>
</protein>